<dbReference type="GO" id="GO:0032502">
    <property type="term" value="P:developmental process"/>
    <property type="evidence" value="ECO:0007669"/>
    <property type="project" value="UniProtKB-ARBA"/>
</dbReference>
<evidence type="ECO:0000256" key="1">
    <source>
        <dbReference type="ARBA" id="ARBA00004123"/>
    </source>
</evidence>
<keyword evidence="5 10" id="KW-0863">Zinc-finger</keyword>
<evidence type="ECO:0000256" key="10">
    <source>
        <dbReference type="PROSITE-ProRule" id="PRU00042"/>
    </source>
</evidence>
<evidence type="ECO:0000256" key="4">
    <source>
        <dbReference type="ARBA" id="ARBA00022737"/>
    </source>
</evidence>
<sequence>MDASSNHGVITTHTTEYGCLAGSSNSELPSNEPVISACMTKRPASINYSSECDSFKNSVVEAGHFTEKNRLLQPGTTTTFSPLMERYDTERGFGCPHCAKCFTSNSGLKQHMHIHASFKPFTCQVCHKSYTQFSNLCRHKRLHKRCRQRIPCTECGHEFANSYSLIKHQVISGCRSSTNRRRSAVATRRRDDMVNPLMCSTSEQDRRKIFTRSEIVNGSKAFHSEGDPLFLQSHTKRQNALQKFPNFTNSDRMEEWKTDSPNINSTSIVSAVDFSSSNVLSFEGSLTTRMTGSRPAVLNANSSERDSPTAFCPNFKTPIDLSNNKIGKERTFYPTESRNAVNAEHSKTTCTSGHLDTFDKFTVIPPTRSLGSEEVQQYDTMSNGSQVQTNLSRVYEHSFLYWYKMASCAIRASRLLQNVRSHDGSMTAVNFRTGMRNLSHEGSLNSVSTIRRNNSHSCPSSRHTCHRLQTYRYHRRQRRLGTTRMDKSIRPPLVRETLLPEQHHFVCHVCRKQFPRAANLNRHIRTHTGEQPYQCPHCERSFSISSNMQRHVRNIHNRASSGLRSSVQLISDNF</sequence>
<evidence type="ECO:0000256" key="9">
    <source>
        <dbReference type="ARBA" id="ARBA00023242"/>
    </source>
</evidence>
<keyword evidence="6" id="KW-0862">Zinc</keyword>
<keyword evidence="13" id="KW-1185">Reference proteome</keyword>
<dbReference type="InterPro" id="IPR050636">
    <property type="entry name" value="C2H2-ZF_domain-containing"/>
</dbReference>
<dbReference type="InterPro" id="IPR036236">
    <property type="entry name" value="Znf_C2H2_sf"/>
</dbReference>
<evidence type="ECO:0000256" key="7">
    <source>
        <dbReference type="ARBA" id="ARBA00023015"/>
    </source>
</evidence>
<feature type="domain" description="C2H2-type" evidence="11">
    <location>
        <begin position="533"/>
        <end position="561"/>
    </location>
</feature>
<dbReference type="SMART" id="SM00355">
    <property type="entry name" value="ZnF_C2H2"/>
    <property type="match status" value="5"/>
</dbReference>
<dbReference type="GO" id="GO:0008270">
    <property type="term" value="F:zinc ion binding"/>
    <property type="evidence" value="ECO:0007669"/>
    <property type="project" value="UniProtKB-KW"/>
</dbReference>
<dbReference type="InterPro" id="IPR013087">
    <property type="entry name" value="Znf_C2H2_type"/>
</dbReference>
<dbReference type="Pfam" id="PF00096">
    <property type="entry name" value="zf-C2H2"/>
    <property type="match status" value="5"/>
</dbReference>
<dbReference type="GO" id="GO:0005694">
    <property type="term" value="C:chromosome"/>
    <property type="evidence" value="ECO:0007669"/>
    <property type="project" value="UniProtKB-ARBA"/>
</dbReference>
<evidence type="ECO:0000256" key="2">
    <source>
        <dbReference type="ARBA" id="ARBA00006991"/>
    </source>
</evidence>
<keyword evidence="7" id="KW-0805">Transcription regulation</keyword>
<dbReference type="PANTHER" id="PTHR47772">
    <property type="entry name" value="ZINC FINGER PROTEIN 200"/>
    <property type="match status" value="1"/>
</dbReference>
<evidence type="ECO:0000313" key="13">
    <source>
        <dbReference type="Proteomes" id="UP000699462"/>
    </source>
</evidence>
<comment type="similarity">
    <text evidence="2">Belongs to the krueppel C2H2-type zinc-finger protein family.</text>
</comment>
<dbReference type="SUPFAM" id="SSF57667">
    <property type="entry name" value="beta-beta-alpha zinc fingers"/>
    <property type="match status" value="2"/>
</dbReference>
<feature type="domain" description="C2H2-type" evidence="11">
    <location>
        <begin position="505"/>
        <end position="532"/>
    </location>
</feature>
<dbReference type="FunFam" id="3.30.160.60:FF:000761">
    <property type="entry name" value="Zinc finger protein 449"/>
    <property type="match status" value="1"/>
</dbReference>
<gene>
    <name evidence="12" type="ORF">P879_00917</name>
</gene>
<evidence type="ECO:0000259" key="11">
    <source>
        <dbReference type="PROSITE" id="PS50157"/>
    </source>
</evidence>
<name>A0A8T0DXA8_9TREM</name>
<dbReference type="PROSITE" id="PS00028">
    <property type="entry name" value="ZINC_FINGER_C2H2_1"/>
    <property type="match status" value="4"/>
</dbReference>
<dbReference type="GO" id="GO:0043565">
    <property type="term" value="F:sequence-specific DNA binding"/>
    <property type="evidence" value="ECO:0007669"/>
    <property type="project" value="UniProtKB-ARBA"/>
</dbReference>
<accession>A0A8T0DXA8</accession>
<evidence type="ECO:0000313" key="12">
    <source>
        <dbReference type="EMBL" id="KAF8571802.1"/>
    </source>
</evidence>
<dbReference type="FunFam" id="3.30.160.60:FF:000202">
    <property type="entry name" value="Zinc finger protein 574"/>
    <property type="match status" value="1"/>
</dbReference>
<dbReference type="EMBL" id="JTDF01000313">
    <property type="protein sequence ID" value="KAF8571802.1"/>
    <property type="molecule type" value="Genomic_DNA"/>
</dbReference>
<dbReference type="PANTHER" id="PTHR47772:SF13">
    <property type="entry name" value="GASTRULA ZINC FINGER PROTEIN XLCGF49.1-LIKE-RELATED"/>
    <property type="match status" value="1"/>
</dbReference>
<dbReference type="FunFam" id="3.30.160.60:FF:001732">
    <property type="entry name" value="Zgc:162936"/>
    <property type="match status" value="1"/>
</dbReference>
<keyword evidence="9" id="KW-0539">Nucleus</keyword>
<evidence type="ECO:0000256" key="8">
    <source>
        <dbReference type="ARBA" id="ARBA00023163"/>
    </source>
</evidence>
<reference evidence="12 13" key="1">
    <citation type="submission" date="2019-07" db="EMBL/GenBank/DDBJ databases">
        <title>Annotation for the trematode Paragonimus westermani.</title>
        <authorList>
            <person name="Choi Y.-J."/>
        </authorList>
    </citation>
    <scope>NUCLEOTIDE SEQUENCE [LARGE SCALE GENOMIC DNA]</scope>
    <source>
        <strain evidence="12">180907_Pwestermani</strain>
    </source>
</reference>
<dbReference type="FunFam" id="3.30.160.60:FF:000126">
    <property type="entry name" value="Mds1 and evi1 complex locus protein"/>
    <property type="match status" value="1"/>
</dbReference>
<evidence type="ECO:0000256" key="6">
    <source>
        <dbReference type="ARBA" id="ARBA00022833"/>
    </source>
</evidence>
<dbReference type="Proteomes" id="UP000699462">
    <property type="component" value="Unassembled WGS sequence"/>
</dbReference>
<dbReference type="AlphaFoldDB" id="A0A8T0DXA8"/>
<evidence type="ECO:0000256" key="5">
    <source>
        <dbReference type="ARBA" id="ARBA00022771"/>
    </source>
</evidence>
<comment type="subcellular location">
    <subcellularLocation>
        <location evidence="1">Nucleus</location>
    </subcellularLocation>
</comment>
<dbReference type="GO" id="GO:0005634">
    <property type="term" value="C:nucleus"/>
    <property type="evidence" value="ECO:0007669"/>
    <property type="project" value="UniProtKB-SubCell"/>
</dbReference>
<dbReference type="PROSITE" id="PS50157">
    <property type="entry name" value="ZINC_FINGER_C2H2_2"/>
    <property type="match status" value="4"/>
</dbReference>
<keyword evidence="4" id="KW-0677">Repeat</keyword>
<evidence type="ECO:0000256" key="3">
    <source>
        <dbReference type="ARBA" id="ARBA00022723"/>
    </source>
</evidence>
<feature type="domain" description="C2H2-type" evidence="11">
    <location>
        <begin position="121"/>
        <end position="148"/>
    </location>
</feature>
<organism evidence="12 13">
    <name type="scientific">Paragonimus westermani</name>
    <dbReference type="NCBI Taxonomy" id="34504"/>
    <lineage>
        <taxon>Eukaryota</taxon>
        <taxon>Metazoa</taxon>
        <taxon>Spiralia</taxon>
        <taxon>Lophotrochozoa</taxon>
        <taxon>Platyhelminthes</taxon>
        <taxon>Trematoda</taxon>
        <taxon>Digenea</taxon>
        <taxon>Plagiorchiida</taxon>
        <taxon>Troglotremata</taxon>
        <taxon>Troglotrematidae</taxon>
        <taxon>Paragonimus</taxon>
    </lineage>
</organism>
<comment type="caution">
    <text evidence="12">The sequence shown here is derived from an EMBL/GenBank/DDBJ whole genome shotgun (WGS) entry which is preliminary data.</text>
</comment>
<dbReference type="OrthoDB" id="10004641at2759"/>
<protein>
    <recommendedName>
        <fullName evidence="11">C2H2-type domain-containing protein</fullName>
    </recommendedName>
</protein>
<feature type="domain" description="C2H2-type" evidence="11">
    <location>
        <begin position="93"/>
        <end position="120"/>
    </location>
</feature>
<proteinExistence type="inferred from homology"/>
<keyword evidence="3" id="KW-0479">Metal-binding</keyword>
<keyword evidence="8" id="KW-0804">Transcription</keyword>
<dbReference type="Gene3D" id="3.30.160.60">
    <property type="entry name" value="Classic Zinc Finger"/>
    <property type="match status" value="4"/>
</dbReference>
<dbReference type="GO" id="GO:0045893">
    <property type="term" value="P:positive regulation of DNA-templated transcription"/>
    <property type="evidence" value="ECO:0007669"/>
    <property type="project" value="UniProtKB-ARBA"/>
</dbReference>